<dbReference type="InterPro" id="IPR020449">
    <property type="entry name" value="Tscrpt_reg_AraC-type_HTH"/>
</dbReference>
<gene>
    <name evidence="5" type="ORF">QRX50_06365</name>
</gene>
<dbReference type="Pfam" id="PF14525">
    <property type="entry name" value="AraC_binding_2"/>
    <property type="match status" value="1"/>
</dbReference>
<dbReference type="SUPFAM" id="SSF46689">
    <property type="entry name" value="Homeodomain-like"/>
    <property type="match status" value="1"/>
</dbReference>
<dbReference type="GO" id="GO:0003700">
    <property type="term" value="F:DNA-binding transcription factor activity"/>
    <property type="evidence" value="ECO:0007669"/>
    <property type="project" value="InterPro"/>
</dbReference>
<reference evidence="5 6" key="1">
    <citation type="submission" date="2023-06" db="EMBL/GenBank/DDBJ databases">
        <authorList>
            <person name="Oyuntsetseg B."/>
            <person name="Kim S.B."/>
        </authorList>
    </citation>
    <scope>NUCLEOTIDE SEQUENCE [LARGE SCALE GENOMIC DNA]</scope>
    <source>
        <strain evidence="5 6">2-15</strain>
    </source>
</reference>
<accession>A0A9Y2IJN5</accession>
<keyword evidence="2" id="KW-0238">DNA-binding</keyword>
<evidence type="ECO:0000313" key="6">
    <source>
        <dbReference type="Proteomes" id="UP001236014"/>
    </source>
</evidence>
<dbReference type="EMBL" id="CP127294">
    <property type="protein sequence ID" value="WIX80400.1"/>
    <property type="molecule type" value="Genomic_DNA"/>
</dbReference>
<keyword evidence="6" id="KW-1185">Reference proteome</keyword>
<dbReference type="Proteomes" id="UP001236014">
    <property type="component" value="Chromosome"/>
</dbReference>
<dbReference type="RefSeq" id="WP_285971030.1">
    <property type="nucleotide sequence ID" value="NZ_CP127294.1"/>
</dbReference>
<keyword evidence="3" id="KW-0804">Transcription</keyword>
<feature type="domain" description="HTH araC/xylS-type" evidence="4">
    <location>
        <begin position="202"/>
        <end position="300"/>
    </location>
</feature>
<dbReference type="InterPro" id="IPR018060">
    <property type="entry name" value="HTH_AraC"/>
</dbReference>
<dbReference type="SMART" id="SM00342">
    <property type="entry name" value="HTH_ARAC"/>
    <property type="match status" value="1"/>
</dbReference>
<dbReference type="Gene3D" id="1.10.10.60">
    <property type="entry name" value="Homeodomain-like"/>
    <property type="match status" value="1"/>
</dbReference>
<dbReference type="InterPro" id="IPR009057">
    <property type="entry name" value="Homeodomain-like_sf"/>
</dbReference>
<dbReference type="PANTHER" id="PTHR46796">
    <property type="entry name" value="HTH-TYPE TRANSCRIPTIONAL ACTIVATOR RHAS-RELATED"/>
    <property type="match status" value="1"/>
</dbReference>
<name>A0A9Y2IJN5_9PSEU</name>
<dbReference type="PROSITE" id="PS00041">
    <property type="entry name" value="HTH_ARAC_FAMILY_1"/>
    <property type="match status" value="1"/>
</dbReference>
<dbReference type="PRINTS" id="PR00032">
    <property type="entry name" value="HTHARAC"/>
</dbReference>
<dbReference type="PANTHER" id="PTHR46796:SF6">
    <property type="entry name" value="ARAC SUBFAMILY"/>
    <property type="match status" value="1"/>
</dbReference>
<dbReference type="KEGG" id="acab:QRX50_06365"/>
<dbReference type="GO" id="GO:0043565">
    <property type="term" value="F:sequence-specific DNA binding"/>
    <property type="evidence" value="ECO:0007669"/>
    <property type="project" value="InterPro"/>
</dbReference>
<dbReference type="Pfam" id="PF12833">
    <property type="entry name" value="HTH_18"/>
    <property type="match status" value="1"/>
</dbReference>
<protein>
    <submittedName>
        <fullName evidence="5">Helix-turn-helix domain-containing protein</fullName>
    </submittedName>
</protein>
<sequence>MSMVLTTDTQPEAERVAFWHEVVCRSFVPLTVATPDAEAFSGSVANDRLGRLQLSTVHAAAQRVRRTPRLVAEAGDEFVLLGLQTLGPGVVTQGGRRAVIRPGDLVFYDAARPYELWFPGEFEMKVFMVPRRFLGVADADLHRVTATTLRPDAGVPALASPFLARLNAAEGAAGERLAASALNLLESLVLDGAEAPEPTLLLRIRAFIADHLGEPDLSPATIAAAHRISVRYLHKLFSADGVSVVRWIQQQRLAESRRDLGGTSATVAAIAHRWGFSDAAHFSRSFKAAYGVSPREWRITSAPGRGGAD</sequence>
<dbReference type="PROSITE" id="PS01124">
    <property type="entry name" value="HTH_ARAC_FAMILY_2"/>
    <property type="match status" value="1"/>
</dbReference>
<proteinExistence type="predicted"/>
<evidence type="ECO:0000256" key="2">
    <source>
        <dbReference type="ARBA" id="ARBA00023125"/>
    </source>
</evidence>
<dbReference type="AlphaFoldDB" id="A0A9Y2IJN5"/>
<organism evidence="5 6">
    <name type="scientific">Amycolatopsis carbonis</name>
    <dbReference type="NCBI Taxonomy" id="715471"/>
    <lineage>
        <taxon>Bacteria</taxon>
        <taxon>Bacillati</taxon>
        <taxon>Actinomycetota</taxon>
        <taxon>Actinomycetes</taxon>
        <taxon>Pseudonocardiales</taxon>
        <taxon>Pseudonocardiaceae</taxon>
        <taxon>Amycolatopsis</taxon>
    </lineage>
</organism>
<evidence type="ECO:0000259" key="4">
    <source>
        <dbReference type="PROSITE" id="PS01124"/>
    </source>
</evidence>
<evidence type="ECO:0000256" key="1">
    <source>
        <dbReference type="ARBA" id="ARBA00023015"/>
    </source>
</evidence>
<dbReference type="InterPro" id="IPR035418">
    <property type="entry name" value="AraC-bd_2"/>
</dbReference>
<evidence type="ECO:0000313" key="5">
    <source>
        <dbReference type="EMBL" id="WIX80400.1"/>
    </source>
</evidence>
<keyword evidence="1" id="KW-0805">Transcription regulation</keyword>
<dbReference type="InterPro" id="IPR050204">
    <property type="entry name" value="AraC_XylS_family_regulators"/>
</dbReference>
<dbReference type="InterPro" id="IPR018062">
    <property type="entry name" value="HTH_AraC-typ_CS"/>
</dbReference>
<evidence type="ECO:0000256" key="3">
    <source>
        <dbReference type="ARBA" id="ARBA00023163"/>
    </source>
</evidence>